<protein>
    <submittedName>
        <fullName evidence="1">Uncharacterized protein</fullName>
    </submittedName>
</protein>
<keyword evidence="2" id="KW-1185">Reference proteome</keyword>
<evidence type="ECO:0000313" key="1">
    <source>
        <dbReference type="EMBL" id="GFY64965.1"/>
    </source>
</evidence>
<name>A0A8X6Y5X5_9ARAC</name>
<proteinExistence type="predicted"/>
<dbReference type="AlphaFoldDB" id="A0A8X6Y5X5"/>
<gene>
    <name evidence="1" type="ORF">TNIN_244791</name>
</gene>
<organism evidence="1 2">
    <name type="scientific">Trichonephila inaurata madagascariensis</name>
    <dbReference type="NCBI Taxonomy" id="2747483"/>
    <lineage>
        <taxon>Eukaryota</taxon>
        <taxon>Metazoa</taxon>
        <taxon>Ecdysozoa</taxon>
        <taxon>Arthropoda</taxon>
        <taxon>Chelicerata</taxon>
        <taxon>Arachnida</taxon>
        <taxon>Araneae</taxon>
        <taxon>Araneomorphae</taxon>
        <taxon>Entelegynae</taxon>
        <taxon>Araneoidea</taxon>
        <taxon>Nephilidae</taxon>
        <taxon>Trichonephila</taxon>
        <taxon>Trichonephila inaurata</taxon>
    </lineage>
</organism>
<reference evidence="1" key="1">
    <citation type="submission" date="2020-08" db="EMBL/GenBank/DDBJ databases">
        <title>Multicomponent nature underlies the extraordinary mechanical properties of spider dragline silk.</title>
        <authorList>
            <person name="Kono N."/>
            <person name="Nakamura H."/>
            <person name="Mori M."/>
            <person name="Yoshida Y."/>
            <person name="Ohtoshi R."/>
            <person name="Malay A.D."/>
            <person name="Moran D.A.P."/>
            <person name="Tomita M."/>
            <person name="Numata K."/>
            <person name="Arakawa K."/>
        </authorList>
    </citation>
    <scope>NUCLEOTIDE SEQUENCE</scope>
</reference>
<sequence length="121" mass="13541">MHFPELEADISLVILREAFIGPTFIGVGLLERAATQSIAAAAGSEFFHRRKTKTGEREKKKRRKQIICIDICGRVGWCEVGESMQQIHYRVAFPDRYVESGARDLATNCDRNICAQRGGNG</sequence>
<accession>A0A8X6Y5X5</accession>
<dbReference type="Proteomes" id="UP000886998">
    <property type="component" value="Unassembled WGS sequence"/>
</dbReference>
<dbReference type="EMBL" id="BMAV01015476">
    <property type="protein sequence ID" value="GFY64965.1"/>
    <property type="molecule type" value="Genomic_DNA"/>
</dbReference>
<evidence type="ECO:0000313" key="2">
    <source>
        <dbReference type="Proteomes" id="UP000886998"/>
    </source>
</evidence>
<comment type="caution">
    <text evidence="1">The sequence shown here is derived from an EMBL/GenBank/DDBJ whole genome shotgun (WGS) entry which is preliminary data.</text>
</comment>